<evidence type="ECO:0000313" key="7">
    <source>
        <dbReference type="RefSeq" id="XP_033536697.1"/>
    </source>
</evidence>
<evidence type="ECO:0000256" key="1">
    <source>
        <dbReference type="ARBA" id="ARBA00004123"/>
    </source>
</evidence>
<dbReference type="Pfam" id="PF11894">
    <property type="entry name" value="Nup192"/>
    <property type="match status" value="1"/>
</dbReference>
<evidence type="ECO:0000256" key="2">
    <source>
        <dbReference type="ARBA" id="ARBA00005892"/>
    </source>
</evidence>
<evidence type="ECO:0000256" key="4">
    <source>
        <dbReference type="ARBA" id="ARBA00023242"/>
    </source>
</evidence>
<sequence length="1691" mass="189641">MDDVDDLAALEELHRDLLGLQARSLGVLQRLDPLLDELRSWIPTFRELLNKPQRNESSRRTLMTGTITVDEVEYSITDEFKVQVIEVSDELDLDELRASKLYLQAQDDAVELDRSPTTTAVIRFHKRRQLLLECLRLLLVRPWSASEEDEGNDEYFASLGEGTLESLEREWSTILDLLLGRDEGDNSVDRGSQFWNRCQNYMENVEKWIATLLTRFKRYELVDLVLPAELQEVFTFQLSSLSNQHASLSAICVHLTNRAFTTFVDFRNLLNRLSKLDKHDAILLHYFPIYMAFVAQFGKRNTALSPEEDRQLTQLLHPAKDTDPWILRNFHAACLVCWLSEYGASDAARERVNANDRAKQIELLFTEALRNGAFHFLLSLAKDVHRDEWYDPAKVGLVSFLLQETPSLPQGTSAMSEHIEQLIVKSLQAFIGSLITNMPDALRKLKEEEDENRRLLQSRFQRGTKEYDLHLERFMVIIAYAYEGKPQNALDFWTETDGNLRGFLSWAAKRQTTPRAAAFCEMLCSLSEDEACANYAHGFLRDESDSTTGKLRRATSLSWTQIFNELQFYSNTMKDRPAIAPNPSSAHSFNDQIIEPESQLMLECYLRLVYHLCRTSPDAREWVISHPVINLPGILFQLCSSGIENRLRACAFNAITALLTNKSVELGRALWNALDHWIFGSLSSSPKSGASLEVAAQTEMLTFNAIASGFEEANAFVGLVNALVAPFPSEFNIFDSLPFPEQLGAAYRMPGIESYIDFTIGRLFAETSVDMSDRLQQQVLRLNCLTLIATCLSTFNDNLVAIAMLSNIKVDSAIQTTSLSAYVRLHPFARVMDWMFNDKVLSALFDTANQKIDEVNSVTSTSPQIAALLKSIEVMDLIMKLQSTYVDYVRPIIKTQTTERRAPVANSALASFEDAVLNNLRLVVDLGLYCGTGHEELTMVCLRLLEKLSSSRKLALSTTSSYGSRAEKSKIIIIMEGENDSERISRGLIPAMQLDVRELEAGPETAGYLIKVQILDFLYRGLSTLSDRAGLSHLLLGFSSGPSAGSITISDDGLFTNGMSLFHSLVRLAVEHPICDGDLMIGWQLRIRQACIDILRTLWKSPLSSQLVMLELRNHDFAFHTALRNVLVHSRTLWDGRTLDDDDFLLSSSAYCLRYFLQLRAAMYDYIARELRAATLAKQTTLVARLKGMILGTTTVPGGDPLPNPTIFDLFDFAEFEFPESIPFPETRLLQGLDLAICETEGADGTPHLDLTRVEELLLLKRNELERDVKISTAEESAVVKQECLQVLAYVHARNQLEAINAARIKTLRSWIQLLTVVFETCSLEANIKDPILMHALQVILPKLERAIQQNAEEASYLTAAAGTILQHSNHAAFARANRNGDVANDMLFQLFRILLNGIATPSSAPEFRHAAEQVTHTYLRNVTATSTKASPLSKQILRILKLCGDRLFQVLCDDAQSGGNIGRLPPILLLETMVSLTAREESKLVIEQMSKLNFTGLLVDSIKYIPAEVAASPPADIPQLVTCYHAILALLLRICQTRTGAIQILNAGLFQAVRESQLFSADPDIGLEIDNPQALQRFYEVMLAVLRVINAVVLTRGPQNERVLQQARAFVRENRSSIVGVFKRQAGIGSAAGNAQDELNELVDHFALLIAATEFIEVCERVLPCPLPVLTKPQHEDKTAFTKAQSTLFS</sequence>
<evidence type="ECO:0000313" key="5">
    <source>
        <dbReference type="EMBL" id="KAF1815066.1"/>
    </source>
</evidence>
<organism evidence="5">
    <name type="scientific">Eremomyces bilateralis CBS 781.70</name>
    <dbReference type="NCBI Taxonomy" id="1392243"/>
    <lineage>
        <taxon>Eukaryota</taxon>
        <taxon>Fungi</taxon>
        <taxon>Dikarya</taxon>
        <taxon>Ascomycota</taxon>
        <taxon>Pezizomycotina</taxon>
        <taxon>Dothideomycetes</taxon>
        <taxon>Dothideomycetes incertae sedis</taxon>
        <taxon>Eremomycetales</taxon>
        <taxon>Eremomycetaceae</taxon>
        <taxon>Eremomyces</taxon>
    </lineage>
</organism>
<dbReference type="GO" id="GO:0017056">
    <property type="term" value="F:structural constituent of nuclear pore"/>
    <property type="evidence" value="ECO:0007669"/>
    <property type="project" value="TreeGrafter"/>
</dbReference>
<dbReference type="EMBL" id="ML975152">
    <property type="protein sequence ID" value="KAF1815066.1"/>
    <property type="molecule type" value="Genomic_DNA"/>
</dbReference>
<dbReference type="GO" id="GO:0044611">
    <property type="term" value="C:nuclear pore inner ring"/>
    <property type="evidence" value="ECO:0007669"/>
    <property type="project" value="TreeGrafter"/>
</dbReference>
<keyword evidence="6" id="KW-1185">Reference proteome</keyword>
<keyword evidence="3" id="KW-0813">Transport</keyword>
<gene>
    <name evidence="5 7" type="ORF">P152DRAFT_392377</name>
</gene>
<accession>A0A6G1GAV2</accession>
<name>A0A6G1GAV2_9PEZI</name>
<keyword evidence="4" id="KW-0539">Nucleus</keyword>
<evidence type="ECO:0000313" key="6">
    <source>
        <dbReference type="Proteomes" id="UP000504638"/>
    </source>
</evidence>
<protein>
    <recommendedName>
        <fullName evidence="8">Nuclear pore complex subunit Nup192</fullName>
    </recommendedName>
</protein>
<evidence type="ECO:0000256" key="3">
    <source>
        <dbReference type="ARBA" id="ARBA00022448"/>
    </source>
</evidence>
<comment type="similarity">
    <text evidence="2">Belongs to the NUP186/NUP192/NUP205 family.</text>
</comment>
<reference evidence="7" key="2">
    <citation type="submission" date="2020-04" db="EMBL/GenBank/DDBJ databases">
        <authorList>
            <consortium name="NCBI Genome Project"/>
        </authorList>
    </citation>
    <scope>NUCLEOTIDE SEQUENCE</scope>
    <source>
        <strain evidence="7">CBS 781.70</strain>
    </source>
</reference>
<dbReference type="RefSeq" id="XP_033536697.1">
    <property type="nucleotide sequence ID" value="XM_033676146.1"/>
</dbReference>
<dbReference type="InterPro" id="IPR021827">
    <property type="entry name" value="Nup186/Nup192/Nup205"/>
</dbReference>
<dbReference type="PANTHER" id="PTHR31344:SF0">
    <property type="entry name" value="NUCLEAR PORE COMPLEX PROTEIN NUP205"/>
    <property type="match status" value="1"/>
</dbReference>
<comment type="subcellular location">
    <subcellularLocation>
        <location evidence="1">Nucleus</location>
    </subcellularLocation>
</comment>
<dbReference type="PANTHER" id="PTHR31344">
    <property type="entry name" value="NUCLEAR PORE COMPLEX PROTEIN NUP205"/>
    <property type="match status" value="1"/>
</dbReference>
<reference evidence="5 7" key="1">
    <citation type="submission" date="2020-01" db="EMBL/GenBank/DDBJ databases">
        <authorList>
            <consortium name="DOE Joint Genome Institute"/>
            <person name="Haridas S."/>
            <person name="Albert R."/>
            <person name="Binder M."/>
            <person name="Bloem J."/>
            <person name="Labutti K."/>
            <person name="Salamov A."/>
            <person name="Andreopoulos B."/>
            <person name="Baker S.E."/>
            <person name="Barry K."/>
            <person name="Bills G."/>
            <person name="Bluhm B.H."/>
            <person name="Cannon C."/>
            <person name="Castanera R."/>
            <person name="Culley D.E."/>
            <person name="Daum C."/>
            <person name="Ezra D."/>
            <person name="Gonzalez J.B."/>
            <person name="Henrissat B."/>
            <person name="Kuo A."/>
            <person name="Liang C."/>
            <person name="Lipzen A."/>
            <person name="Lutzoni F."/>
            <person name="Magnuson J."/>
            <person name="Mondo S."/>
            <person name="Nolan M."/>
            <person name="Ohm R."/>
            <person name="Pangilinan J."/>
            <person name="Park H.-J."/>
            <person name="Ramirez L."/>
            <person name="Alfaro M."/>
            <person name="Sun H."/>
            <person name="Tritt A."/>
            <person name="Yoshinaga Y."/>
            <person name="Zwiers L.-H."/>
            <person name="Turgeon B.G."/>
            <person name="Goodwin S.B."/>
            <person name="Spatafora J.W."/>
            <person name="Crous P.W."/>
            <person name="Grigoriev I.V."/>
        </authorList>
    </citation>
    <scope>NUCLEOTIDE SEQUENCE</scope>
    <source>
        <strain evidence="5 7">CBS 781.70</strain>
    </source>
</reference>
<dbReference type="GO" id="GO:0006999">
    <property type="term" value="P:nuclear pore organization"/>
    <property type="evidence" value="ECO:0007669"/>
    <property type="project" value="TreeGrafter"/>
</dbReference>
<dbReference type="GeneID" id="54416716"/>
<reference evidence="7" key="3">
    <citation type="submission" date="2025-04" db="UniProtKB">
        <authorList>
            <consortium name="RefSeq"/>
        </authorList>
    </citation>
    <scope>IDENTIFICATION</scope>
    <source>
        <strain evidence="7">CBS 781.70</strain>
    </source>
</reference>
<dbReference type="OrthoDB" id="2019644at2759"/>
<dbReference type="Proteomes" id="UP000504638">
    <property type="component" value="Unplaced"/>
</dbReference>
<evidence type="ECO:0008006" key="8">
    <source>
        <dbReference type="Google" id="ProtNLM"/>
    </source>
</evidence>
<proteinExistence type="inferred from homology"/>